<dbReference type="EMBL" id="JAALLS010000064">
    <property type="protein sequence ID" value="NGP90287.1"/>
    <property type="molecule type" value="Genomic_DNA"/>
</dbReference>
<organism evidence="1 2">
    <name type="scientific">Fodinibius halophilus</name>
    <dbReference type="NCBI Taxonomy" id="1736908"/>
    <lineage>
        <taxon>Bacteria</taxon>
        <taxon>Pseudomonadati</taxon>
        <taxon>Balneolota</taxon>
        <taxon>Balneolia</taxon>
        <taxon>Balneolales</taxon>
        <taxon>Balneolaceae</taxon>
        <taxon>Fodinibius</taxon>
    </lineage>
</organism>
<dbReference type="RefSeq" id="WP_165271507.1">
    <property type="nucleotide sequence ID" value="NZ_JAALLS010000064.1"/>
</dbReference>
<proteinExistence type="predicted"/>
<dbReference type="Proteomes" id="UP000479132">
    <property type="component" value="Unassembled WGS sequence"/>
</dbReference>
<comment type="caution">
    <text evidence="1">The sequence shown here is derived from an EMBL/GenBank/DDBJ whole genome shotgun (WGS) entry which is preliminary data.</text>
</comment>
<name>A0A6M1T7Q3_9BACT</name>
<sequence length="307" mass="35017">MSTDQTNFFHFPILALVPDFEEEVVISENFSIKKRLWQTSTFDLATLQSEHDLSISYQIMDVFLSNVNLEISIKDVPCRDFAIKAFNALRLGLYVQGISPFLVPYISTHSINEYSGINSRDSKSLREELPLGLQEGITSDSATVSAWPMEMAFSWIVLNESLKVNEKRFKAAASFARSWMKLIEDDKKLDAIQSILISAPKILPASQSLLHLWSGIESMFPKVRSELSFRISLYLAVLLDSTSERKEIYDIVRDSYKLRSKITHGSLSSIEIDSWKQTWNLMLRAIKAIEKNKGLPKEDELLDNLLI</sequence>
<reference evidence="1 2" key="1">
    <citation type="submission" date="2020-02" db="EMBL/GenBank/DDBJ databases">
        <title>Aliifodinibius halophilus 2W32, complete genome.</title>
        <authorList>
            <person name="Li Y."/>
            <person name="Wu S."/>
        </authorList>
    </citation>
    <scope>NUCLEOTIDE SEQUENCE [LARGE SCALE GENOMIC DNA]</scope>
    <source>
        <strain evidence="1 2">2W32</strain>
    </source>
</reference>
<gene>
    <name evidence="1" type="ORF">G3569_18180</name>
</gene>
<protein>
    <submittedName>
        <fullName evidence="1">Uncharacterized protein</fullName>
    </submittedName>
</protein>
<accession>A0A6M1T7Q3</accession>
<evidence type="ECO:0000313" key="1">
    <source>
        <dbReference type="EMBL" id="NGP90287.1"/>
    </source>
</evidence>
<dbReference type="AlphaFoldDB" id="A0A6M1T7Q3"/>
<keyword evidence="2" id="KW-1185">Reference proteome</keyword>
<evidence type="ECO:0000313" key="2">
    <source>
        <dbReference type="Proteomes" id="UP000479132"/>
    </source>
</evidence>